<gene>
    <name evidence="2" type="ORF">B0A52_09607</name>
</gene>
<dbReference type="GO" id="GO:0016887">
    <property type="term" value="F:ATP hydrolysis activity"/>
    <property type="evidence" value="ECO:0007669"/>
    <property type="project" value="TreeGrafter"/>
</dbReference>
<dbReference type="SUPFAM" id="SSF52374">
    <property type="entry name" value="Nucleotidylyl transferase"/>
    <property type="match status" value="1"/>
</dbReference>
<sequence length="341" mass="37760">MSSTVDMQALQRLRTRFSQALRDFADSPASFQILHTIPTSHPPSSTIPIKTLYVLDSSFNPPSRAHLSLVKATLKQSQLNTKNDSESHTRSSHADGAATDGGPPRVLFLLATVNADKKPKPADFEDRLVMMTLMAEELHSIQQPLAESSTYVSSESRAPIVDIGITKQPYFIDKAKSIEQSHAYSSTSTSTTTTKRVEDTPITQVHITGFDTLTRIFAPKYYPEYTPPLSALQPFLSRHRIHATIRVESTSTNDNDVKDEFGTIDSQRAYLDGLARGDLEDQGLKREWAGQVDLVVDESGDAQGVSSTKARECVKEGRKDELSRYVGDGVRTWIVERGLYA</sequence>
<comment type="caution">
    <text evidence="2">The sequence shown here is derived from an EMBL/GenBank/DDBJ whole genome shotgun (WGS) entry which is preliminary data.</text>
</comment>
<evidence type="ECO:0000313" key="3">
    <source>
        <dbReference type="Proteomes" id="UP000288859"/>
    </source>
</evidence>
<dbReference type="EMBL" id="NAJM01000062">
    <property type="protein sequence ID" value="RVX66377.1"/>
    <property type="molecule type" value="Genomic_DNA"/>
</dbReference>
<reference evidence="2 3" key="1">
    <citation type="submission" date="2017-03" db="EMBL/GenBank/DDBJ databases">
        <title>Genomes of endolithic fungi from Antarctica.</title>
        <authorList>
            <person name="Coleine C."/>
            <person name="Masonjones S."/>
            <person name="Stajich J.E."/>
        </authorList>
    </citation>
    <scope>NUCLEOTIDE SEQUENCE [LARGE SCALE GENOMIC DNA]</scope>
    <source>
        <strain evidence="2 3">CCFEE 6314</strain>
    </source>
</reference>
<evidence type="ECO:0000313" key="2">
    <source>
        <dbReference type="EMBL" id="RVX66377.1"/>
    </source>
</evidence>
<dbReference type="AlphaFoldDB" id="A0A438MRX2"/>
<dbReference type="InterPro" id="IPR014729">
    <property type="entry name" value="Rossmann-like_a/b/a_fold"/>
</dbReference>
<dbReference type="GO" id="GO:0005737">
    <property type="term" value="C:cytoplasm"/>
    <property type="evidence" value="ECO:0007669"/>
    <property type="project" value="TreeGrafter"/>
</dbReference>
<evidence type="ECO:0000256" key="1">
    <source>
        <dbReference type="SAM" id="MobiDB-lite"/>
    </source>
</evidence>
<dbReference type="PANTHER" id="PTHR31285:SF0">
    <property type="entry name" value="NICOTINAMIDE MONONUCLEOTIDE ADENYLYLTRANSFERASE"/>
    <property type="match status" value="1"/>
</dbReference>
<dbReference type="Proteomes" id="UP000288859">
    <property type="component" value="Unassembled WGS sequence"/>
</dbReference>
<dbReference type="GO" id="GO:0005634">
    <property type="term" value="C:nucleus"/>
    <property type="evidence" value="ECO:0007669"/>
    <property type="project" value="TreeGrafter"/>
</dbReference>
<feature type="region of interest" description="Disordered" evidence="1">
    <location>
        <begin position="78"/>
        <end position="100"/>
    </location>
</feature>
<accession>A0A438MRX2</accession>
<feature type="compositionally biased region" description="Basic and acidic residues" evidence="1">
    <location>
        <begin position="83"/>
        <end position="93"/>
    </location>
</feature>
<dbReference type="VEuPathDB" id="FungiDB:PV10_08409"/>
<organism evidence="2 3">
    <name type="scientific">Exophiala mesophila</name>
    <name type="common">Black yeast-like fungus</name>
    <dbReference type="NCBI Taxonomy" id="212818"/>
    <lineage>
        <taxon>Eukaryota</taxon>
        <taxon>Fungi</taxon>
        <taxon>Dikarya</taxon>
        <taxon>Ascomycota</taxon>
        <taxon>Pezizomycotina</taxon>
        <taxon>Eurotiomycetes</taxon>
        <taxon>Chaetothyriomycetidae</taxon>
        <taxon>Chaetothyriales</taxon>
        <taxon>Herpotrichiellaceae</taxon>
        <taxon>Exophiala</taxon>
    </lineage>
</organism>
<name>A0A438MRX2_EXOME</name>
<protein>
    <recommendedName>
        <fullName evidence="4">Nicotinamide-nucleotide adenylyltransferase</fullName>
    </recommendedName>
</protein>
<evidence type="ECO:0008006" key="4">
    <source>
        <dbReference type="Google" id="ProtNLM"/>
    </source>
</evidence>
<proteinExistence type="predicted"/>
<dbReference type="PANTHER" id="PTHR31285">
    <property type="entry name" value="NICOTINAMIDE MONONUCLEOTIDE ADENYLYLTRANSFERASE"/>
    <property type="match status" value="1"/>
</dbReference>
<dbReference type="Gene3D" id="3.40.50.620">
    <property type="entry name" value="HUPs"/>
    <property type="match status" value="1"/>
</dbReference>
<dbReference type="GO" id="GO:0000309">
    <property type="term" value="F:nicotinamide-nucleotide adenylyltransferase activity"/>
    <property type="evidence" value="ECO:0007669"/>
    <property type="project" value="TreeGrafter"/>
</dbReference>
<dbReference type="OrthoDB" id="5591297at2759"/>